<accession>A0A1I8BY99</accession>
<feature type="domain" description="Peptidase C1A papain C-terminal" evidence="3">
    <location>
        <begin position="170"/>
        <end position="225"/>
    </location>
</feature>
<evidence type="ECO:0000256" key="1">
    <source>
        <dbReference type="SAM" id="MobiDB-lite"/>
    </source>
</evidence>
<reference evidence="5" key="1">
    <citation type="submission" date="2016-11" db="UniProtKB">
        <authorList>
            <consortium name="WormBaseParasite"/>
        </authorList>
    </citation>
    <scope>IDENTIFICATION</scope>
</reference>
<feature type="signal peptide" evidence="2">
    <location>
        <begin position="1"/>
        <end position="32"/>
    </location>
</feature>
<keyword evidence="2" id="KW-0732">Signal</keyword>
<feature type="chain" id="PRO_5018673111" evidence="2">
    <location>
        <begin position="33"/>
        <end position="231"/>
    </location>
</feature>
<evidence type="ECO:0000313" key="4">
    <source>
        <dbReference type="Proteomes" id="UP000095281"/>
    </source>
</evidence>
<feature type="region of interest" description="Disordered" evidence="1">
    <location>
        <begin position="77"/>
        <end position="104"/>
    </location>
</feature>
<dbReference type="Gene3D" id="3.90.70.10">
    <property type="entry name" value="Cysteine proteinases"/>
    <property type="match status" value="1"/>
</dbReference>
<sequence>MSIKRPGNPFTSLLIFPLLLCLGFLLWHHCQANEHHGKHLKPTLGVFQLPHFKSIPKRTPYLYHKNKLHKVEEEERKIIHSEEEDPSQEDRLDSSMETTEVEEETGNYVEPPVIPWFDDWEKMVKEQDDKVFDEKNVHAIYKALAFYDEINLFNIEHPRSYEFPGFEASLPRRWDWRNVNGINYCSPTRNQHIPVYCGGCWVFGSLGSLNDRFNIARKNRWPMTNISPQVK</sequence>
<dbReference type="InterPro" id="IPR038765">
    <property type="entry name" value="Papain-like_cys_pep_sf"/>
</dbReference>
<keyword evidence="4" id="KW-1185">Reference proteome</keyword>
<dbReference type="GO" id="GO:0008234">
    <property type="term" value="F:cysteine-type peptidase activity"/>
    <property type="evidence" value="ECO:0007669"/>
    <property type="project" value="InterPro"/>
</dbReference>
<protein>
    <submittedName>
        <fullName evidence="5">Pept_C1 domain-containing protein</fullName>
    </submittedName>
</protein>
<dbReference type="InterPro" id="IPR000668">
    <property type="entry name" value="Peptidase_C1A_C"/>
</dbReference>
<organism evidence="4 5">
    <name type="scientific">Meloidogyne hapla</name>
    <name type="common">Root-knot nematode worm</name>
    <dbReference type="NCBI Taxonomy" id="6305"/>
    <lineage>
        <taxon>Eukaryota</taxon>
        <taxon>Metazoa</taxon>
        <taxon>Ecdysozoa</taxon>
        <taxon>Nematoda</taxon>
        <taxon>Chromadorea</taxon>
        <taxon>Rhabditida</taxon>
        <taxon>Tylenchina</taxon>
        <taxon>Tylenchomorpha</taxon>
        <taxon>Tylenchoidea</taxon>
        <taxon>Meloidogynidae</taxon>
        <taxon>Meloidogyninae</taxon>
        <taxon>Meloidogyne</taxon>
    </lineage>
</organism>
<dbReference type="WBParaSite" id="MhA1_Contig783.frz3.gene3">
    <property type="protein sequence ID" value="MhA1_Contig783.frz3.gene3"/>
    <property type="gene ID" value="MhA1_Contig783.frz3.gene3"/>
</dbReference>
<dbReference type="Proteomes" id="UP000095281">
    <property type="component" value="Unplaced"/>
</dbReference>
<evidence type="ECO:0000259" key="3">
    <source>
        <dbReference type="Pfam" id="PF00112"/>
    </source>
</evidence>
<name>A0A1I8BY99_MELHA</name>
<dbReference type="AlphaFoldDB" id="A0A1I8BY99"/>
<evidence type="ECO:0000256" key="2">
    <source>
        <dbReference type="SAM" id="SignalP"/>
    </source>
</evidence>
<dbReference type="SUPFAM" id="SSF54001">
    <property type="entry name" value="Cysteine proteinases"/>
    <property type="match status" value="1"/>
</dbReference>
<dbReference type="GO" id="GO:0006508">
    <property type="term" value="P:proteolysis"/>
    <property type="evidence" value="ECO:0007669"/>
    <property type="project" value="InterPro"/>
</dbReference>
<proteinExistence type="predicted"/>
<evidence type="ECO:0000313" key="5">
    <source>
        <dbReference type="WBParaSite" id="MhA1_Contig783.frz3.gene3"/>
    </source>
</evidence>
<dbReference type="Pfam" id="PF00112">
    <property type="entry name" value="Peptidase_C1"/>
    <property type="match status" value="1"/>
</dbReference>